<evidence type="ECO:0000256" key="4">
    <source>
        <dbReference type="ARBA" id="ARBA00022803"/>
    </source>
</evidence>
<feature type="region of interest" description="Disordered" evidence="8">
    <location>
        <begin position="491"/>
        <end position="512"/>
    </location>
</feature>
<evidence type="ECO:0000256" key="8">
    <source>
        <dbReference type="SAM" id="MobiDB-lite"/>
    </source>
</evidence>
<keyword evidence="11" id="KW-1185">Reference proteome</keyword>
<dbReference type="Gene3D" id="1.25.40.10">
    <property type="entry name" value="Tetratricopeptide repeat domain"/>
    <property type="match status" value="1"/>
</dbReference>
<accession>A0AAV8UJ82</accession>
<keyword evidence="6 7" id="KW-0413">Isomerase</keyword>
<dbReference type="EMBL" id="JAMWBK010000009">
    <property type="protein sequence ID" value="KAJ8902595.1"/>
    <property type="molecule type" value="Genomic_DNA"/>
</dbReference>
<dbReference type="GO" id="GO:0003755">
    <property type="term" value="F:peptidyl-prolyl cis-trans isomerase activity"/>
    <property type="evidence" value="ECO:0007669"/>
    <property type="project" value="UniProtKB-KW"/>
</dbReference>
<keyword evidence="5 7" id="KW-0697">Rotamase</keyword>
<reference evidence="10 11" key="1">
    <citation type="journal article" date="2023" name="Nat. Commun.">
        <title>Origin of minicircular mitochondrial genomes in red algae.</title>
        <authorList>
            <person name="Lee Y."/>
            <person name="Cho C.H."/>
            <person name="Lee Y.M."/>
            <person name="Park S.I."/>
            <person name="Yang J.H."/>
            <person name="West J.A."/>
            <person name="Bhattacharya D."/>
            <person name="Yoon H.S."/>
        </authorList>
    </citation>
    <scope>NUCLEOTIDE SEQUENCE [LARGE SCALE GENOMIC DNA]</scope>
    <source>
        <strain evidence="10 11">CCMP1338</strain>
        <tissue evidence="10">Whole cell</tissue>
    </source>
</reference>
<evidence type="ECO:0000256" key="5">
    <source>
        <dbReference type="ARBA" id="ARBA00023110"/>
    </source>
</evidence>
<keyword evidence="3" id="KW-0677">Repeat</keyword>
<organism evidence="10 11">
    <name type="scientific">Rhodosorus marinus</name>
    <dbReference type="NCBI Taxonomy" id="101924"/>
    <lineage>
        <taxon>Eukaryota</taxon>
        <taxon>Rhodophyta</taxon>
        <taxon>Stylonematophyceae</taxon>
        <taxon>Stylonematales</taxon>
        <taxon>Stylonemataceae</taxon>
        <taxon>Rhodosorus</taxon>
    </lineage>
</organism>
<evidence type="ECO:0000313" key="10">
    <source>
        <dbReference type="EMBL" id="KAJ8902595.1"/>
    </source>
</evidence>
<protein>
    <recommendedName>
        <fullName evidence="2 7">peptidylprolyl isomerase</fullName>
        <ecNumber evidence="2 7">5.2.1.8</ecNumber>
    </recommendedName>
</protein>
<proteinExistence type="predicted"/>
<gene>
    <name evidence="10" type="ORF">NDN08_006996</name>
</gene>
<comment type="caution">
    <text evidence="10">The sequence shown here is derived from an EMBL/GenBank/DDBJ whole genome shotgun (WGS) entry which is preliminary data.</text>
</comment>
<evidence type="ECO:0000313" key="11">
    <source>
        <dbReference type="Proteomes" id="UP001157974"/>
    </source>
</evidence>
<dbReference type="SMART" id="SM00028">
    <property type="entry name" value="TPR"/>
    <property type="match status" value="3"/>
</dbReference>
<dbReference type="SUPFAM" id="SSF54534">
    <property type="entry name" value="FKBP-like"/>
    <property type="match status" value="2"/>
</dbReference>
<dbReference type="InterPro" id="IPR019734">
    <property type="entry name" value="TPR_rpt"/>
</dbReference>
<dbReference type="InterPro" id="IPR050754">
    <property type="entry name" value="FKBP4/5/8-like"/>
</dbReference>
<keyword evidence="4" id="KW-0802">TPR repeat</keyword>
<dbReference type="EC" id="5.2.1.8" evidence="2 7"/>
<dbReference type="InterPro" id="IPR001179">
    <property type="entry name" value="PPIase_FKBP_dom"/>
</dbReference>
<sequence>MGEQENHKVIGLREDGWVTLREGEGWQRAEVGDEIVINAIGRRNEGKAELDRRDNLQLILGDSSVPASWNEALESMAKGEIAKVFTAEKELEAGGFDRRSAWYELELLSWIPRRDLMHDGTAIEYLLKDGEGWERPGRISEVHLRMELLTTDPTPREILPSIEKTLATESPNVPEMLRRSIDSLKIGSIVRIHCKASRTKELVRLFDAPLEGEVSLKMELLQFSKMEDIFGDESGVRKVLREGLGFEKPGDGSEATCQISYRKTGDATVLWSGSLTFVTGDGVTAEGVDAAVKRMKRGEKCILYLRKDRAFSDRFSRFAPPGVFSEEDLVAEIELVDFNRPPAVWTLPFDDAISAMKSRKDRGNELFKEGRYIEALDHYDRAEKCMTNCRTDLDVHQRAAVDSIRATCLVNMAACYDKLGNIKEMLAHADQAVFLEPQSVKALFRRGTAHMKLGNLQQALNDVRFAADSGAGNDPDVRRRTKEIIAKISKEEREEREKYPPKFRDMFKKKEG</sequence>
<dbReference type="Proteomes" id="UP001157974">
    <property type="component" value="Unassembled WGS sequence"/>
</dbReference>
<feature type="domain" description="PPIase FKBP-type" evidence="9">
    <location>
        <begin position="252"/>
        <end position="339"/>
    </location>
</feature>
<evidence type="ECO:0000256" key="2">
    <source>
        <dbReference type="ARBA" id="ARBA00013194"/>
    </source>
</evidence>
<dbReference type="InterPro" id="IPR011990">
    <property type="entry name" value="TPR-like_helical_dom_sf"/>
</dbReference>
<evidence type="ECO:0000256" key="7">
    <source>
        <dbReference type="PROSITE-ProRule" id="PRU00277"/>
    </source>
</evidence>
<evidence type="ECO:0000256" key="6">
    <source>
        <dbReference type="ARBA" id="ARBA00023235"/>
    </source>
</evidence>
<dbReference type="PROSITE" id="PS50059">
    <property type="entry name" value="FKBP_PPIASE"/>
    <property type="match status" value="1"/>
</dbReference>
<dbReference type="Gene3D" id="3.10.50.40">
    <property type="match status" value="2"/>
</dbReference>
<evidence type="ECO:0000256" key="1">
    <source>
        <dbReference type="ARBA" id="ARBA00000971"/>
    </source>
</evidence>
<dbReference type="PANTHER" id="PTHR46512:SF9">
    <property type="entry name" value="PEPTIDYLPROLYL ISOMERASE"/>
    <property type="match status" value="1"/>
</dbReference>
<dbReference type="AlphaFoldDB" id="A0AAV8UJ82"/>
<dbReference type="SUPFAM" id="SSF48452">
    <property type="entry name" value="TPR-like"/>
    <property type="match status" value="1"/>
</dbReference>
<evidence type="ECO:0000259" key="9">
    <source>
        <dbReference type="PROSITE" id="PS50059"/>
    </source>
</evidence>
<dbReference type="InterPro" id="IPR046357">
    <property type="entry name" value="PPIase_dom_sf"/>
</dbReference>
<comment type="catalytic activity">
    <reaction evidence="1 7">
        <text>[protein]-peptidylproline (omega=180) = [protein]-peptidylproline (omega=0)</text>
        <dbReference type="Rhea" id="RHEA:16237"/>
        <dbReference type="Rhea" id="RHEA-COMP:10747"/>
        <dbReference type="Rhea" id="RHEA-COMP:10748"/>
        <dbReference type="ChEBI" id="CHEBI:83833"/>
        <dbReference type="ChEBI" id="CHEBI:83834"/>
        <dbReference type="EC" id="5.2.1.8"/>
    </reaction>
</comment>
<name>A0AAV8UJ82_9RHOD</name>
<dbReference type="PANTHER" id="PTHR46512">
    <property type="entry name" value="PEPTIDYLPROLYL ISOMERASE"/>
    <property type="match status" value="1"/>
</dbReference>
<evidence type="ECO:0000256" key="3">
    <source>
        <dbReference type="ARBA" id="ARBA00022737"/>
    </source>
</evidence>